<evidence type="ECO:0000313" key="3">
    <source>
        <dbReference type="Proteomes" id="UP001151760"/>
    </source>
</evidence>
<dbReference type="EMBL" id="BQNB010009524">
    <property type="protein sequence ID" value="GJS64722.1"/>
    <property type="molecule type" value="Genomic_DNA"/>
</dbReference>
<keyword evidence="2" id="KW-0808">Transferase</keyword>
<gene>
    <name evidence="2" type="ORF">Tco_0679286</name>
</gene>
<organism evidence="2 3">
    <name type="scientific">Tanacetum coccineum</name>
    <dbReference type="NCBI Taxonomy" id="301880"/>
    <lineage>
        <taxon>Eukaryota</taxon>
        <taxon>Viridiplantae</taxon>
        <taxon>Streptophyta</taxon>
        <taxon>Embryophyta</taxon>
        <taxon>Tracheophyta</taxon>
        <taxon>Spermatophyta</taxon>
        <taxon>Magnoliopsida</taxon>
        <taxon>eudicotyledons</taxon>
        <taxon>Gunneridae</taxon>
        <taxon>Pentapetalae</taxon>
        <taxon>asterids</taxon>
        <taxon>campanulids</taxon>
        <taxon>Asterales</taxon>
        <taxon>Asteraceae</taxon>
        <taxon>Asteroideae</taxon>
        <taxon>Anthemideae</taxon>
        <taxon>Anthemidinae</taxon>
        <taxon>Tanacetum</taxon>
    </lineage>
</organism>
<dbReference type="PANTHER" id="PTHR46890">
    <property type="entry name" value="NON-LTR RETROLELEMENT REVERSE TRANSCRIPTASE-LIKE PROTEIN-RELATED"/>
    <property type="match status" value="1"/>
</dbReference>
<dbReference type="PANTHER" id="PTHR46890:SF48">
    <property type="entry name" value="RNA-DIRECTED DNA POLYMERASE"/>
    <property type="match status" value="1"/>
</dbReference>
<dbReference type="InterPro" id="IPR052343">
    <property type="entry name" value="Retrotransposon-Effector_Assoc"/>
</dbReference>
<reference evidence="2" key="2">
    <citation type="submission" date="2022-01" db="EMBL/GenBank/DDBJ databases">
        <authorList>
            <person name="Yamashiro T."/>
            <person name="Shiraishi A."/>
            <person name="Satake H."/>
            <person name="Nakayama K."/>
        </authorList>
    </citation>
    <scope>NUCLEOTIDE SEQUENCE</scope>
</reference>
<evidence type="ECO:0000259" key="1">
    <source>
        <dbReference type="Pfam" id="PF00078"/>
    </source>
</evidence>
<dbReference type="CDD" id="cd01650">
    <property type="entry name" value="RT_nLTR_like"/>
    <property type="match status" value="1"/>
</dbReference>
<reference evidence="2" key="1">
    <citation type="journal article" date="2022" name="Int. J. Mol. Sci.">
        <title>Draft Genome of Tanacetum Coccineum: Genomic Comparison of Closely Related Tanacetum-Family Plants.</title>
        <authorList>
            <person name="Yamashiro T."/>
            <person name="Shiraishi A."/>
            <person name="Nakayama K."/>
            <person name="Satake H."/>
        </authorList>
    </citation>
    <scope>NUCLEOTIDE SEQUENCE</scope>
</reference>
<evidence type="ECO:0000313" key="2">
    <source>
        <dbReference type="EMBL" id="GJS64722.1"/>
    </source>
</evidence>
<proteinExistence type="predicted"/>
<accession>A0ABQ4XIW3</accession>
<comment type="caution">
    <text evidence="2">The sequence shown here is derived from an EMBL/GenBank/DDBJ whole genome shotgun (WGS) entry which is preliminary data.</text>
</comment>
<dbReference type="InterPro" id="IPR000477">
    <property type="entry name" value="RT_dom"/>
</dbReference>
<keyword evidence="3" id="KW-1185">Reference proteome</keyword>
<sequence>METYSPPLLYGFYKFKHAQGDLAKKVTDLRKELECVCRIEVVEDLSGISYYGSQVGNQFVKHFQCMLGEKRNVDPILDPATLFINKLSNDDARFMVRPVLKEDIKEVIFCMADGSRPGWVFCQFFLSSWAIIGDEVCFAIQDFFKNGKLLKEVNDTIIALVPKSQTPQKVSDFRPISCCNILYKCISKLIANRIIGLLGLLVADNQSAFIHSRQISDNILSTHELMRNYHMNRGPSIVAFKIDIHKAYDSMEWEFLR</sequence>
<feature type="domain" description="Reverse transcriptase" evidence="1">
    <location>
        <begin position="163"/>
        <end position="256"/>
    </location>
</feature>
<protein>
    <submittedName>
        <fullName evidence="2">RNA-directed DNA polymerase, eukaryota, reverse transcriptase zinc-binding domain protein</fullName>
    </submittedName>
</protein>
<dbReference type="Proteomes" id="UP001151760">
    <property type="component" value="Unassembled WGS sequence"/>
</dbReference>
<keyword evidence="2" id="KW-0548">Nucleotidyltransferase</keyword>
<dbReference type="Pfam" id="PF00078">
    <property type="entry name" value="RVT_1"/>
    <property type="match status" value="1"/>
</dbReference>
<dbReference type="GO" id="GO:0003964">
    <property type="term" value="F:RNA-directed DNA polymerase activity"/>
    <property type="evidence" value="ECO:0007669"/>
    <property type="project" value="UniProtKB-KW"/>
</dbReference>
<keyword evidence="2" id="KW-0695">RNA-directed DNA polymerase</keyword>
<name>A0ABQ4XIW3_9ASTR</name>